<protein>
    <recommendedName>
        <fullName evidence="2">Arrestin C-terminal-like domain-containing protein</fullName>
    </recommendedName>
</protein>
<sequence length="305" mass="34704">MKIEITYNPINVSNTFTNGDIVSGQVSVEVAKDCQISSFYIRFKGKADVFWSETHGQTTHTYHAKDKYFSVRQYFIRDSNNSNVVRPRIHVYPFTFQFPLQNIPSTFTGADGTIVYLLEAVLSRSMRMDSKKSTMINFVGRGDLNPVPGLMEPQHETMDKKMKLFTSGTVAMDVNLEKSGFFQGEGLKVKAFIKNDSSREIKPKYCIYQKHSFFAQGKRRVHTKDLIKEVGKPIPAKASENVTHVIAIPQDVEPSILNCSIIKAEHRLRVSITVLQKPHVNSMLFSAWSYNLWCFSKGVSYVHNT</sequence>
<dbReference type="Bgee" id="ENSPREG00000004065">
    <property type="expression patterns" value="Expressed in caudal fin and 1 other cell type or tissue"/>
</dbReference>
<dbReference type="GO" id="GO:0005886">
    <property type="term" value="C:plasma membrane"/>
    <property type="evidence" value="ECO:0007669"/>
    <property type="project" value="TreeGrafter"/>
</dbReference>
<dbReference type="GO" id="GO:0007399">
    <property type="term" value="P:nervous system development"/>
    <property type="evidence" value="ECO:0007669"/>
    <property type="project" value="UniProtKB-ARBA"/>
</dbReference>
<dbReference type="PANTHER" id="PTHR11188">
    <property type="entry name" value="ARRESTIN DOMAIN CONTAINING PROTEIN"/>
    <property type="match status" value="1"/>
</dbReference>
<dbReference type="Pfam" id="PF02752">
    <property type="entry name" value="Arrestin_C"/>
    <property type="match status" value="1"/>
</dbReference>
<evidence type="ECO:0000259" key="2">
    <source>
        <dbReference type="SMART" id="SM01017"/>
    </source>
</evidence>
<reference evidence="4" key="1">
    <citation type="submission" date="2013-11" db="EMBL/GenBank/DDBJ databases">
        <title>The genomic landscape of the Guanapo guppy.</title>
        <authorList>
            <person name="Kuenstner A."/>
            <person name="Dreyer C."/>
        </authorList>
    </citation>
    <scope>NUCLEOTIDE SEQUENCE</scope>
    <source>
        <strain evidence="4">Guanapo</strain>
    </source>
</reference>
<dbReference type="InterPro" id="IPR014756">
    <property type="entry name" value="Ig_E-set"/>
</dbReference>
<comment type="similarity">
    <text evidence="1">Belongs to the arrestin family.</text>
</comment>
<evidence type="ECO:0000256" key="1">
    <source>
        <dbReference type="ARBA" id="ARBA00005298"/>
    </source>
</evidence>
<reference evidence="3" key="2">
    <citation type="submission" date="2025-08" db="UniProtKB">
        <authorList>
            <consortium name="Ensembl"/>
        </authorList>
    </citation>
    <scope>IDENTIFICATION</scope>
    <source>
        <strain evidence="3">Guanapo</strain>
    </source>
</reference>
<proteinExistence type="inferred from homology"/>
<dbReference type="InterPro" id="IPR014752">
    <property type="entry name" value="Arrestin-like_C"/>
</dbReference>
<dbReference type="InterPro" id="IPR011021">
    <property type="entry name" value="Arrestin-like_N"/>
</dbReference>
<dbReference type="SUPFAM" id="SSF81296">
    <property type="entry name" value="E set domains"/>
    <property type="match status" value="2"/>
</dbReference>
<dbReference type="SMART" id="SM01017">
    <property type="entry name" value="Arrestin_C"/>
    <property type="match status" value="1"/>
</dbReference>
<organism evidence="3 4">
    <name type="scientific">Poecilia reticulata</name>
    <name type="common">Guppy</name>
    <name type="synonym">Acanthophacelus reticulatus</name>
    <dbReference type="NCBI Taxonomy" id="8081"/>
    <lineage>
        <taxon>Eukaryota</taxon>
        <taxon>Metazoa</taxon>
        <taxon>Chordata</taxon>
        <taxon>Craniata</taxon>
        <taxon>Vertebrata</taxon>
        <taxon>Euteleostomi</taxon>
        <taxon>Actinopterygii</taxon>
        <taxon>Neopterygii</taxon>
        <taxon>Teleostei</taxon>
        <taxon>Neoteleostei</taxon>
        <taxon>Acanthomorphata</taxon>
        <taxon>Ovalentaria</taxon>
        <taxon>Atherinomorphae</taxon>
        <taxon>Cyprinodontiformes</taxon>
        <taxon>Poeciliidae</taxon>
        <taxon>Poeciliinae</taxon>
        <taxon>Poecilia</taxon>
    </lineage>
</organism>
<dbReference type="GO" id="GO:0005737">
    <property type="term" value="C:cytoplasm"/>
    <property type="evidence" value="ECO:0007669"/>
    <property type="project" value="TreeGrafter"/>
</dbReference>
<dbReference type="Pfam" id="PF00339">
    <property type="entry name" value="Arrestin_N"/>
    <property type="match status" value="1"/>
</dbReference>
<dbReference type="AlphaFoldDB" id="A0A3P9N8G0"/>
<dbReference type="GeneTree" id="ENSGT00940000164012"/>
<evidence type="ECO:0000313" key="3">
    <source>
        <dbReference type="Ensembl" id="ENSPREP00000005851.1"/>
    </source>
</evidence>
<feature type="domain" description="Arrestin C-terminal-like" evidence="2">
    <location>
        <begin position="166"/>
        <end position="289"/>
    </location>
</feature>
<dbReference type="STRING" id="8081.ENSPREP00000005851"/>
<accession>A0A3P9N8G0</accession>
<dbReference type="InterPro" id="IPR011022">
    <property type="entry name" value="Arrestin_C-like"/>
</dbReference>
<dbReference type="OMA" id="EVMWTET"/>
<dbReference type="Ensembl" id="ENSPRET00000005932.1">
    <property type="protein sequence ID" value="ENSPREP00000005851.1"/>
    <property type="gene ID" value="ENSPREG00000004065.1"/>
</dbReference>
<keyword evidence="4" id="KW-1185">Reference proteome</keyword>
<dbReference type="Proteomes" id="UP000242638">
    <property type="component" value="Unassembled WGS sequence"/>
</dbReference>
<name>A0A3P9N8G0_POERE</name>
<dbReference type="GO" id="GO:0015031">
    <property type="term" value="P:protein transport"/>
    <property type="evidence" value="ECO:0007669"/>
    <property type="project" value="TreeGrafter"/>
</dbReference>
<evidence type="ECO:0000313" key="4">
    <source>
        <dbReference type="Proteomes" id="UP000242638"/>
    </source>
</evidence>
<dbReference type="Gene3D" id="2.60.40.640">
    <property type="match status" value="2"/>
</dbReference>
<dbReference type="PANTHER" id="PTHR11188:SF135">
    <property type="entry name" value="ARRESTIN DOMAIN CONTAINING 3-LIKE-RELATED"/>
    <property type="match status" value="1"/>
</dbReference>
<reference evidence="3" key="3">
    <citation type="submission" date="2025-09" db="UniProtKB">
        <authorList>
            <consortium name="Ensembl"/>
        </authorList>
    </citation>
    <scope>IDENTIFICATION</scope>
    <source>
        <strain evidence="3">Guanapo</strain>
    </source>
</reference>
<dbReference type="InterPro" id="IPR050357">
    <property type="entry name" value="Arrestin_domain-protein"/>
</dbReference>